<dbReference type="Gene3D" id="2.60.40.10">
    <property type="entry name" value="Immunoglobulins"/>
    <property type="match status" value="1"/>
</dbReference>
<evidence type="ECO:0000256" key="1">
    <source>
        <dbReference type="ARBA" id="ARBA00008932"/>
    </source>
</evidence>
<dbReference type="GO" id="GO:0005886">
    <property type="term" value="C:plasma membrane"/>
    <property type="evidence" value="ECO:0007669"/>
    <property type="project" value="TreeGrafter"/>
</dbReference>
<dbReference type="PANTHER" id="PTHR10809:SF119">
    <property type="entry name" value="VESICLE-ASSOCIATED PROTEIN 1-2-RELATED"/>
    <property type="match status" value="1"/>
</dbReference>
<evidence type="ECO:0000313" key="3">
    <source>
        <dbReference type="EMBL" id="GAU25696.1"/>
    </source>
</evidence>
<dbReference type="GO" id="GO:0005789">
    <property type="term" value="C:endoplasmic reticulum membrane"/>
    <property type="evidence" value="ECO:0007669"/>
    <property type="project" value="InterPro"/>
</dbReference>
<dbReference type="AlphaFoldDB" id="A0A2Z6M1M8"/>
<organism evidence="3 4">
    <name type="scientific">Trifolium subterraneum</name>
    <name type="common">Subterranean clover</name>
    <dbReference type="NCBI Taxonomy" id="3900"/>
    <lineage>
        <taxon>Eukaryota</taxon>
        <taxon>Viridiplantae</taxon>
        <taxon>Streptophyta</taxon>
        <taxon>Embryophyta</taxon>
        <taxon>Tracheophyta</taxon>
        <taxon>Spermatophyta</taxon>
        <taxon>Magnoliopsida</taxon>
        <taxon>eudicotyledons</taxon>
        <taxon>Gunneridae</taxon>
        <taxon>Pentapetalae</taxon>
        <taxon>rosids</taxon>
        <taxon>fabids</taxon>
        <taxon>Fabales</taxon>
        <taxon>Fabaceae</taxon>
        <taxon>Papilionoideae</taxon>
        <taxon>50 kb inversion clade</taxon>
        <taxon>NPAAA clade</taxon>
        <taxon>Hologalegina</taxon>
        <taxon>IRL clade</taxon>
        <taxon>Trifolieae</taxon>
        <taxon>Trifolium</taxon>
    </lineage>
</organism>
<dbReference type="Proteomes" id="UP000242715">
    <property type="component" value="Unassembled WGS sequence"/>
</dbReference>
<feature type="domain" description="MSP" evidence="2">
    <location>
        <begin position="36"/>
        <end position="153"/>
    </location>
</feature>
<sequence length="153" mass="17764">MLLLLNQHPQFEKDLIKIQKLQMNRLNNGILHFSFYIQIHPQELQFPFELKKQVPCSLQLSNNSDNVVAFKVKTTNAKNYYVRPNIGLVFPRSTCDIIVTMQAQTEAPPDMQCKDKFLIRGIVLSKNGEMVMTKDITSKMVMTINNKMFLDRD</sequence>
<dbReference type="Pfam" id="PF00635">
    <property type="entry name" value="Motile_Sperm"/>
    <property type="match status" value="1"/>
</dbReference>
<reference evidence="4" key="1">
    <citation type="journal article" date="2017" name="Front. Plant Sci.">
        <title>Climate Clever Clovers: New Paradigm to Reduce the Environmental Footprint of Ruminants by Breeding Low Methanogenic Forages Utilizing Haplotype Variation.</title>
        <authorList>
            <person name="Kaur P."/>
            <person name="Appels R."/>
            <person name="Bayer P.E."/>
            <person name="Keeble-Gagnere G."/>
            <person name="Wang J."/>
            <person name="Hirakawa H."/>
            <person name="Shirasawa K."/>
            <person name="Vercoe P."/>
            <person name="Stefanova K."/>
            <person name="Durmic Z."/>
            <person name="Nichols P."/>
            <person name="Revell C."/>
            <person name="Isobe S.N."/>
            <person name="Edwards D."/>
            <person name="Erskine W."/>
        </authorList>
    </citation>
    <scope>NUCLEOTIDE SEQUENCE [LARGE SCALE GENOMIC DNA]</scope>
    <source>
        <strain evidence="4">cv. Daliak</strain>
    </source>
</reference>
<dbReference type="FunFam" id="2.60.40.10:FF:000813">
    <property type="entry name" value="Vesicle-associated protein 1-1"/>
    <property type="match status" value="1"/>
</dbReference>
<accession>A0A2Z6M1M8</accession>
<evidence type="ECO:0000259" key="2">
    <source>
        <dbReference type="PROSITE" id="PS50202"/>
    </source>
</evidence>
<dbReference type="InterPro" id="IPR013783">
    <property type="entry name" value="Ig-like_fold"/>
</dbReference>
<dbReference type="PANTHER" id="PTHR10809">
    <property type="entry name" value="VESICLE-ASSOCIATED MEMBRANE PROTEIN-ASSOCIATED PROTEIN"/>
    <property type="match status" value="1"/>
</dbReference>
<protein>
    <recommendedName>
        <fullName evidence="2">MSP domain-containing protein</fullName>
    </recommendedName>
</protein>
<keyword evidence="4" id="KW-1185">Reference proteome</keyword>
<dbReference type="GO" id="GO:0061817">
    <property type="term" value="P:endoplasmic reticulum-plasma membrane tethering"/>
    <property type="evidence" value="ECO:0007669"/>
    <property type="project" value="TreeGrafter"/>
</dbReference>
<dbReference type="InterPro" id="IPR000535">
    <property type="entry name" value="MSP_dom"/>
</dbReference>
<dbReference type="OrthoDB" id="264603at2759"/>
<evidence type="ECO:0000313" key="4">
    <source>
        <dbReference type="Proteomes" id="UP000242715"/>
    </source>
</evidence>
<dbReference type="EMBL" id="DF973317">
    <property type="protein sequence ID" value="GAU25696.1"/>
    <property type="molecule type" value="Genomic_DNA"/>
</dbReference>
<dbReference type="GO" id="GO:0090158">
    <property type="term" value="P:endoplasmic reticulum membrane organization"/>
    <property type="evidence" value="ECO:0007669"/>
    <property type="project" value="TreeGrafter"/>
</dbReference>
<proteinExistence type="inferred from homology"/>
<dbReference type="SUPFAM" id="SSF49354">
    <property type="entry name" value="PapD-like"/>
    <property type="match status" value="1"/>
</dbReference>
<comment type="similarity">
    <text evidence="1">Belongs to the VAMP-associated protein (VAP) (TC 9.B.17) family.</text>
</comment>
<gene>
    <name evidence="3" type="ORF">TSUD_266230</name>
</gene>
<dbReference type="PROSITE" id="PS50202">
    <property type="entry name" value="MSP"/>
    <property type="match status" value="1"/>
</dbReference>
<dbReference type="InterPro" id="IPR016763">
    <property type="entry name" value="VAP"/>
</dbReference>
<name>A0A2Z6M1M8_TRISU</name>
<dbReference type="InterPro" id="IPR008962">
    <property type="entry name" value="PapD-like_sf"/>
</dbReference>